<dbReference type="HOGENOM" id="CLU_1413988_0_0_5"/>
<dbReference type="STRING" id="1082931.KKY_2008"/>
<proteinExistence type="predicted"/>
<reference evidence="2 3" key="1">
    <citation type="journal article" date="2012" name="J. Bacteriol.">
        <title>Complete genome sequence of Pelagibacterium halotolerans B2T.</title>
        <authorList>
            <person name="Huo Y.Y."/>
            <person name="Cheng H."/>
            <person name="Han X.F."/>
            <person name="Jiang X.W."/>
            <person name="Sun C."/>
            <person name="Zhang X.Q."/>
            <person name="Zhu X.F."/>
            <person name="Liu Y.F."/>
            <person name="Li P.F."/>
            <person name="Ni P.X."/>
            <person name="Wu M."/>
        </authorList>
    </citation>
    <scope>NUCLEOTIDE SEQUENCE [LARGE SCALE GENOMIC DNA]</scope>
    <source>
        <strain evidence="3">DSM 22347 / JCM 15775 / CGMCC 1.7692 / B2</strain>
    </source>
</reference>
<feature type="region of interest" description="Disordered" evidence="1">
    <location>
        <begin position="60"/>
        <end position="106"/>
    </location>
</feature>
<organism evidence="2 3">
    <name type="scientific">Pelagibacterium halotolerans (strain DSM 22347 / JCM 15775 / CGMCC 1.7692 / B2)</name>
    <dbReference type="NCBI Taxonomy" id="1082931"/>
    <lineage>
        <taxon>Bacteria</taxon>
        <taxon>Pseudomonadati</taxon>
        <taxon>Pseudomonadota</taxon>
        <taxon>Alphaproteobacteria</taxon>
        <taxon>Hyphomicrobiales</taxon>
        <taxon>Devosiaceae</taxon>
        <taxon>Pelagibacterium</taxon>
    </lineage>
</organism>
<dbReference type="AntiFam" id="ANF00042">
    <property type="entry name" value="Antisense to RNaseP"/>
</dbReference>
<accession>G4RG04</accession>
<dbReference type="Proteomes" id="UP000008850">
    <property type="component" value="Chromosome"/>
</dbReference>
<dbReference type="AntiFam" id="ANF00041">
    <property type="entry name" value="Antisense to RNaseP"/>
</dbReference>
<dbReference type="AlphaFoldDB" id="G4RG04"/>
<dbReference type="EMBL" id="CP003075">
    <property type="protein sequence ID" value="AEQ52018.1"/>
    <property type="molecule type" value="Genomic_DNA"/>
</dbReference>
<dbReference type="KEGG" id="phl:KKY_2008"/>
<evidence type="ECO:0000313" key="2">
    <source>
        <dbReference type="EMBL" id="AEQ52018.1"/>
    </source>
</evidence>
<keyword evidence="3" id="KW-1185">Reference proteome</keyword>
<sequence length="192" mass="20487">MGGLWLAHLVRYSRPALLGPADDFGRYSKLKQVEMVHFEQIASQSLRFCFPNRFGGTKNGQNGHQLTCKPGSVGPARKRGRGDHSSGSPIAGALMQPTRTTSRENAAEASLHRPYSVLLPVGFTVRPLLPGTRCALTAPFHPYPGQSRGGLLSVALSLGSPPPGVTRHRVLMEPGLSSAHAAAARSTGDRLM</sequence>
<name>G4RG04_PELHB</name>
<dbReference type="PATRIC" id="fig|1082931.4.peg.1977"/>
<evidence type="ECO:0000313" key="3">
    <source>
        <dbReference type="Proteomes" id="UP000008850"/>
    </source>
</evidence>
<gene>
    <name evidence="2" type="ordered locus">KKY_2008</name>
</gene>
<protein>
    <submittedName>
        <fullName evidence="2">Uncharacterized protein</fullName>
    </submittedName>
</protein>
<evidence type="ECO:0000256" key="1">
    <source>
        <dbReference type="SAM" id="MobiDB-lite"/>
    </source>
</evidence>
<dbReference type="eggNOG" id="ENOG50337TP">
    <property type="taxonomic scope" value="Bacteria"/>
</dbReference>